<proteinExistence type="predicted"/>
<accession>A0ABU9G3A4</accession>
<evidence type="ECO:0000256" key="2">
    <source>
        <dbReference type="ARBA" id="ARBA00022679"/>
    </source>
</evidence>
<reference evidence="4 5" key="1">
    <citation type="submission" date="2024-02" db="EMBL/GenBank/DDBJ databases">
        <title>Bacteria isolated from the canopy kelp, Nereocystis luetkeana.</title>
        <authorList>
            <person name="Pfister C.A."/>
            <person name="Younker I.T."/>
            <person name="Light S.H."/>
        </authorList>
    </citation>
    <scope>NUCLEOTIDE SEQUENCE [LARGE SCALE GENOMIC DNA]</scope>
    <source>
        <strain evidence="4 5">TI.1.15</strain>
    </source>
</reference>
<evidence type="ECO:0000313" key="4">
    <source>
        <dbReference type="EMBL" id="MEL0611457.1"/>
    </source>
</evidence>
<dbReference type="InterPro" id="IPR029028">
    <property type="entry name" value="Alpha/beta_knot_MTases"/>
</dbReference>
<protein>
    <submittedName>
        <fullName evidence="4">tRNA (Guanosine(37)-N1)-methyltransferase TrmD</fullName>
    </submittedName>
</protein>
<keyword evidence="5" id="KW-1185">Reference proteome</keyword>
<sequence>MSIGVITLFPEMFRSVTDFGVTCQAVKKGLLSIETWNTRDFTHDKHRTVDERPY</sequence>
<dbReference type="InterPro" id="IPR016009">
    <property type="entry name" value="tRNA_MeTrfase_TRMD/TRM10"/>
</dbReference>
<feature type="non-terminal residue" evidence="4">
    <location>
        <position position="54"/>
    </location>
</feature>
<comment type="caution">
    <text evidence="4">The sequence shown here is derived from an EMBL/GenBank/DDBJ whole genome shotgun (WGS) entry which is preliminary data.</text>
</comment>
<name>A0ABU9G3A4_9VIBR</name>
<dbReference type="SUPFAM" id="SSF75217">
    <property type="entry name" value="alpha/beta knot"/>
    <property type="match status" value="1"/>
</dbReference>
<dbReference type="Gene3D" id="3.40.1280.10">
    <property type="match status" value="1"/>
</dbReference>
<keyword evidence="1" id="KW-0489">Methyltransferase</keyword>
<dbReference type="InterPro" id="IPR029026">
    <property type="entry name" value="tRNA_m1G_MTases_N"/>
</dbReference>
<keyword evidence="2" id="KW-0808">Transferase</keyword>
<feature type="domain" description="tRNA methyltransferase TRMD/TRM10-type" evidence="3">
    <location>
        <begin position="1"/>
        <end position="54"/>
    </location>
</feature>
<dbReference type="Pfam" id="PF01746">
    <property type="entry name" value="tRNA_m1G_MT"/>
    <property type="match status" value="1"/>
</dbReference>
<evidence type="ECO:0000313" key="5">
    <source>
        <dbReference type="Proteomes" id="UP001377160"/>
    </source>
</evidence>
<dbReference type="InterPro" id="IPR002649">
    <property type="entry name" value="tRNA_m1G_MeTrfase_TrmD"/>
</dbReference>
<dbReference type="PANTHER" id="PTHR46417">
    <property type="entry name" value="TRNA (GUANINE-N(1)-)-METHYLTRANSFERASE"/>
    <property type="match status" value="1"/>
</dbReference>
<gene>
    <name evidence="4" type="ORF">V8Z71_24735</name>
</gene>
<dbReference type="Proteomes" id="UP001377160">
    <property type="component" value="Unassembled WGS sequence"/>
</dbReference>
<dbReference type="PANTHER" id="PTHR46417:SF1">
    <property type="entry name" value="TRNA (GUANINE-N(1)-)-METHYLTRANSFERASE"/>
    <property type="match status" value="1"/>
</dbReference>
<evidence type="ECO:0000256" key="1">
    <source>
        <dbReference type="ARBA" id="ARBA00022603"/>
    </source>
</evidence>
<dbReference type="EMBL" id="JBANDX010000331">
    <property type="protein sequence ID" value="MEL0611457.1"/>
    <property type="molecule type" value="Genomic_DNA"/>
</dbReference>
<evidence type="ECO:0000259" key="3">
    <source>
        <dbReference type="Pfam" id="PF01746"/>
    </source>
</evidence>
<organism evidence="4 5">
    <name type="scientific">Vibrio echinoideorum</name>
    <dbReference type="NCBI Taxonomy" id="2100116"/>
    <lineage>
        <taxon>Bacteria</taxon>
        <taxon>Pseudomonadati</taxon>
        <taxon>Pseudomonadota</taxon>
        <taxon>Gammaproteobacteria</taxon>
        <taxon>Vibrionales</taxon>
        <taxon>Vibrionaceae</taxon>
        <taxon>Vibrio</taxon>
    </lineage>
</organism>